<sequence length="339" mass="37936">ILGEIVSLLPTKEGARTQTLASRWSHLWRTAPLNLDCRDLPADDDGILLGAFLSAHEGPVHRLCLPSRHLRDRAAAVDGWLRSPTLDNLQALEFYLDTPVRYGSFMHSPPASIFRFSSTLRAATIAQCHIPDNAVEMLRFPQLQKLELVEAKISEGSLASLITSGCPALESLLLKTCGSFHIRGLRINSPTLKFIGVFSMFVELIIEDAPSLERLLHIILHVKMRLTVTSAPKLEMLGYISEYADSKMTFGSTSIQDLRIDSLTTVVRTIKTLAIHSNFNLHMVIDLMRCFPCLENLYMKVMLLISIYVLVSSFSFDLVGSSEVVDVSYLFRFRNLQQG</sequence>
<name>A0A452ZJ66_AEGTS</name>
<reference evidence="2" key="4">
    <citation type="submission" date="2019-03" db="UniProtKB">
        <authorList>
            <consortium name="EnsemblPlants"/>
        </authorList>
    </citation>
    <scope>IDENTIFICATION</scope>
</reference>
<dbReference type="AlphaFoldDB" id="A0A452ZJ66"/>
<reference evidence="2" key="5">
    <citation type="journal article" date="2021" name="G3 (Bethesda)">
        <title>Aegilops tauschii genome assembly Aet v5.0 features greater sequence contiguity and improved annotation.</title>
        <authorList>
            <person name="Wang L."/>
            <person name="Zhu T."/>
            <person name="Rodriguez J.C."/>
            <person name="Deal K.R."/>
            <person name="Dubcovsky J."/>
            <person name="McGuire P.E."/>
            <person name="Lux T."/>
            <person name="Spannagl M."/>
            <person name="Mayer K.F.X."/>
            <person name="Baldrich P."/>
            <person name="Meyers B.C."/>
            <person name="Huo N."/>
            <person name="Gu Y.Q."/>
            <person name="Zhou H."/>
            <person name="Devos K.M."/>
            <person name="Bennetzen J.L."/>
            <person name="Unver T."/>
            <person name="Budak H."/>
            <person name="Gulick P.J."/>
            <person name="Galiba G."/>
            <person name="Kalapos B."/>
            <person name="Nelson D.R."/>
            <person name="Li P."/>
            <person name="You F.M."/>
            <person name="Luo M.C."/>
            <person name="Dvorak J."/>
        </authorList>
    </citation>
    <scope>NUCLEOTIDE SEQUENCE [LARGE SCALE GENOMIC DNA]</scope>
    <source>
        <strain evidence="2">cv. AL8/78</strain>
    </source>
</reference>
<keyword evidence="3" id="KW-1185">Reference proteome</keyword>
<accession>A0A452ZJ66</accession>
<dbReference type="PANTHER" id="PTHR32141:SF186">
    <property type="entry name" value="FBD DOMAIN-CONTAINING PROTEIN"/>
    <property type="match status" value="1"/>
</dbReference>
<dbReference type="SUPFAM" id="SSF52047">
    <property type="entry name" value="RNI-like"/>
    <property type="match status" value="1"/>
</dbReference>
<dbReference type="InterPro" id="IPR032675">
    <property type="entry name" value="LRR_dom_sf"/>
</dbReference>
<dbReference type="InterPro" id="IPR055302">
    <property type="entry name" value="F-box_dom-containing"/>
</dbReference>
<reference evidence="2" key="3">
    <citation type="journal article" date="2017" name="Nature">
        <title>Genome sequence of the progenitor of the wheat D genome Aegilops tauschii.</title>
        <authorList>
            <person name="Luo M.C."/>
            <person name="Gu Y.Q."/>
            <person name="Puiu D."/>
            <person name="Wang H."/>
            <person name="Twardziok S.O."/>
            <person name="Deal K.R."/>
            <person name="Huo N."/>
            <person name="Zhu T."/>
            <person name="Wang L."/>
            <person name="Wang Y."/>
            <person name="McGuire P.E."/>
            <person name="Liu S."/>
            <person name="Long H."/>
            <person name="Ramasamy R.K."/>
            <person name="Rodriguez J.C."/>
            <person name="Van S.L."/>
            <person name="Yuan L."/>
            <person name="Wang Z."/>
            <person name="Xia Z."/>
            <person name="Xiao L."/>
            <person name="Anderson O.D."/>
            <person name="Ouyang S."/>
            <person name="Liang Y."/>
            <person name="Zimin A.V."/>
            <person name="Pertea G."/>
            <person name="Qi P."/>
            <person name="Bennetzen J.L."/>
            <person name="Dai X."/>
            <person name="Dawson M.W."/>
            <person name="Muller H.G."/>
            <person name="Kugler K."/>
            <person name="Rivarola-Duarte L."/>
            <person name="Spannagl M."/>
            <person name="Mayer K.F.X."/>
            <person name="Lu F.H."/>
            <person name="Bevan M.W."/>
            <person name="Leroy P."/>
            <person name="Li P."/>
            <person name="You F.M."/>
            <person name="Sun Q."/>
            <person name="Liu Z."/>
            <person name="Lyons E."/>
            <person name="Wicker T."/>
            <person name="Salzberg S.L."/>
            <person name="Devos K.M."/>
            <person name="Dvorak J."/>
        </authorList>
    </citation>
    <scope>NUCLEOTIDE SEQUENCE [LARGE SCALE GENOMIC DNA]</scope>
    <source>
        <strain evidence="2">cv. AL8/78</strain>
    </source>
</reference>
<dbReference type="Proteomes" id="UP000015105">
    <property type="component" value="Chromosome 1D"/>
</dbReference>
<reference evidence="3" key="1">
    <citation type="journal article" date="2014" name="Science">
        <title>Ancient hybridizations among the ancestral genomes of bread wheat.</title>
        <authorList>
            <consortium name="International Wheat Genome Sequencing Consortium,"/>
            <person name="Marcussen T."/>
            <person name="Sandve S.R."/>
            <person name="Heier L."/>
            <person name="Spannagl M."/>
            <person name="Pfeifer M."/>
            <person name="Jakobsen K.S."/>
            <person name="Wulff B.B."/>
            <person name="Steuernagel B."/>
            <person name="Mayer K.F."/>
            <person name="Olsen O.A."/>
        </authorList>
    </citation>
    <scope>NUCLEOTIDE SEQUENCE [LARGE SCALE GENOMIC DNA]</scope>
    <source>
        <strain evidence="3">cv. AL8/78</strain>
    </source>
</reference>
<dbReference type="Gramene" id="AET1Gv20799100.4">
    <property type="protein sequence ID" value="AET1Gv20799100.4"/>
    <property type="gene ID" value="AET1Gv20799100"/>
</dbReference>
<proteinExistence type="predicted"/>
<evidence type="ECO:0000313" key="3">
    <source>
        <dbReference type="Proteomes" id="UP000015105"/>
    </source>
</evidence>
<dbReference type="EnsemblPlants" id="AET1Gv20799100.4">
    <property type="protein sequence ID" value="AET1Gv20799100.4"/>
    <property type="gene ID" value="AET1Gv20799100"/>
</dbReference>
<dbReference type="InterPro" id="IPR055411">
    <property type="entry name" value="LRR_FXL15/At3g58940/PEG3-like"/>
</dbReference>
<organism evidence="2 3">
    <name type="scientific">Aegilops tauschii subsp. strangulata</name>
    <name type="common">Goatgrass</name>
    <dbReference type="NCBI Taxonomy" id="200361"/>
    <lineage>
        <taxon>Eukaryota</taxon>
        <taxon>Viridiplantae</taxon>
        <taxon>Streptophyta</taxon>
        <taxon>Embryophyta</taxon>
        <taxon>Tracheophyta</taxon>
        <taxon>Spermatophyta</taxon>
        <taxon>Magnoliopsida</taxon>
        <taxon>Liliopsida</taxon>
        <taxon>Poales</taxon>
        <taxon>Poaceae</taxon>
        <taxon>BOP clade</taxon>
        <taxon>Pooideae</taxon>
        <taxon>Triticodae</taxon>
        <taxon>Triticeae</taxon>
        <taxon>Triticinae</taxon>
        <taxon>Aegilops</taxon>
    </lineage>
</organism>
<reference evidence="3" key="2">
    <citation type="journal article" date="2017" name="Nat. Plants">
        <title>The Aegilops tauschii genome reveals multiple impacts of transposons.</title>
        <authorList>
            <person name="Zhao G."/>
            <person name="Zou C."/>
            <person name="Li K."/>
            <person name="Wang K."/>
            <person name="Li T."/>
            <person name="Gao L."/>
            <person name="Zhang X."/>
            <person name="Wang H."/>
            <person name="Yang Z."/>
            <person name="Liu X."/>
            <person name="Jiang W."/>
            <person name="Mao L."/>
            <person name="Kong X."/>
            <person name="Jiao Y."/>
            <person name="Jia J."/>
        </authorList>
    </citation>
    <scope>NUCLEOTIDE SEQUENCE [LARGE SCALE GENOMIC DNA]</scope>
    <source>
        <strain evidence="3">cv. AL8/78</strain>
    </source>
</reference>
<dbReference type="Pfam" id="PF24758">
    <property type="entry name" value="LRR_At5g56370"/>
    <property type="match status" value="1"/>
</dbReference>
<evidence type="ECO:0000313" key="2">
    <source>
        <dbReference type="EnsemblPlants" id="AET1Gv20799100.4"/>
    </source>
</evidence>
<protein>
    <recommendedName>
        <fullName evidence="1">F-box/LRR-repeat protein 15/At3g58940/PEG3-like LRR domain-containing protein</fullName>
    </recommendedName>
</protein>
<evidence type="ECO:0000259" key="1">
    <source>
        <dbReference type="Pfam" id="PF24758"/>
    </source>
</evidence>
<feature type="domain" description="F-box/LRR-repeat protein 15/At3g58940/PEG3-like LRR" evidence="1">
    <location>
        <begin position="77"/>
        <end position="298"/>
    </location>
</feature>
<dbReference type="PANTHER" id="PTHR32141">
    <property type="match status" value="1"/>
</dbReference>
<dbReference type="Gene3D" id="3.80.10.10">
    <property type="entry name" value="Ribonuclease Inhibitor"/>
    <property type="match status" value="1"/>
</dbReference>